<accession>A0A813P375</accession>
<name>A0A813P375_9BILA</name>
<sequence>MVQETTNNDFAGNLTEILKIINNQLALLRTNLAAFRTDVTGLRTDMNFYFDFSEHKALTRMSNASCVRNNSRINWIRIPNRNLPQHRIYT</sequence>
<dbReference type="OrthoDB" id="10188953at2759"/>
<proteinExistence type="predicted"/>
<protein>
    <submittedName>
        <fullName evidence="1">Uncharacterized protein</fullName>
    </submittedName>
</protein>
<gene>
    <name evidence="1" type="ORF">OXX778_LOCUS3775</name>
</gene>
<reference evidence="1" key="1">
    <citation type="submission" date="2021-02" db="EMBL/GenBank/DDBJ databases">
        <authorList>
            <person name="Nowell W R."/>
        </authorList>
    </citation>
    <scope>NUCLEOTIDE SEQUENCE</scope>
    <source>
        <strain evidence="1">Ploen Becks lab</strain>
    </source>
</reference>
<organism evidence="1 2">
    <name type="scientific">Brachionus calyciflorus</name>
    <dbReference type="NCBI Taxonomy" id="104777"/>
    <lineage>
        <taxon>Eukaryota</taxon>
        <taxon>Metazoa</taxon>
        <taxon>Spiralia</taxon>
        <taxon>Gnathifera</taxon>
        <taxon>Rotifera</taxon>
        <taxon>Eurotatoria</taxon>
        <taxon>Monogononta</taxon>
        <taxon>Pseudotrocha</taxon>
        <taxon>Ploima</taxon>
        <taxon>Brachionidae</taxon>
        <taxon>Brachionus</taxon>
    </lineage>
</organism>
<evidence type="ECO:0000313" key="1">
    <source>
        <dbReference type="EMBL" id="CAF0748301.1"/>
    </source>
</evidence>
<dbReference type="Proteomes" id="UP000663879">
    <property type="component" value="Unassembled WGS sequence"/>
</dbReference>
<dbReference type="AlphaFoldDB" id="A0A813P375"/>
<evidence type="ECO:0000313" key="2">
    <source>
        <dbReference type="Proteomes" id="UP000663879"/>
    </source>
</evidence>
<keyword evidence="2" id="KW-1185">Reference proteome</keyword>
<dbReference type="EMBL" id="CAJNOC010000346">
    <property type="protein sequence ID" value="CAF0748301.1"/>
    <property type="molecule type" value="Genomic_DNA"/>
</dbReference>
<comment type="caution">
    <text evidence="1">The sequence shown here is derived from an EMBL/GenBank/DDBJ whole genome shotgun (WGS) entry which is preliminary data.</text>
</comment>